<dbReference type="OrthoDB" id="7451790at2759"/>
<evidence type="ECO:0000256" key="4">
    <source>
        <dbReference type="ARBA" id="ARBA00022737"/>
    </source>
</evidence>
<dbReference type="PANTHER" id="PTHR15454">
    <property type="entry name" value="NISCHARIN RELATED"/>
    <property type="match status" value="1"/>
</dbReference>
<dbReference type="SUPFAM" id="SSF52058">
    <property type="entry name" value="L domain-like"/>
    <property type="match status" value="1"/>
</dbReference>
<evidence type="ECO:0008006" key="8">
    <source>
        <dbReference type="Google" id="ProtNLM"/>
    </source>
</evidence>
<dbReference type="GO" id="GO:0005737">
    <property type="term" value="C:cytoplasm"/>
    <property type="evidence" value="ECO:0007669"/>
    <property type="project" value="UniProtKB-SubCell"/>
</dbReference>
<keyword evidence="2" id="KW-0963">Cytoplasm</keyword>
<dbReference type="Proteomes" id="UP000014760">
    <property type="component" value="Unassembled WGS sequence"/>
</dbReference>
<organism evidence="5">
    <name type="scientific">Capitella teleta</name>
    <name type="common">Polychaete worm</name>
    <dbReference type="NCBI Taxonomy" id="283909"/>
    <lineage>
        <taxon>Eukaryota</taxon>
        <taxon>Metazoa</taxon>
        <taxon>Spiralia</taxon>
        <taxon>Lophotrochozoa</taxon>
        <taxon>Annelida</taxon>
        <taxon>Polychaeta</taxon>
        <taxon>Sedentaria</taxon>
        <taxon>Scolecida</taxon>
        <taxon>Capitellidae</taxon>
        <taxon>Capitella</taxon>
    </lineage>
</organism>
<feature type="non-terminal residue" evidence="5">
    <location>
        <position position="1"/>
    </location>
</feature>
<dbReference type="EMBL" id="KB309035">
    <property type="protein sequence ID" value="ELT95722.1"/>
    <property type="molecule type" value="Genomic_DNA"/>
</dbReference>
<gene>
    <name evidence="5" type="ORF">CAPTEDRAFT_135124</name>
</gene>
<accession>R7TQ80</accession>
<evidence type="ECO:0000256" key="2">
    <source>
        <dbReference type="ARBA" id="ARBA00022490"/>
    </source>
</evidence>
<dbReference type="InterPro" id="IPR032675">
    <property type="entry name" value="LRR_dom_sf"/>
</dbReference>
<dbReference type="PROSITE" id="PS51450">
    <property type="entry name" value="LRR"/>
    <property type="match status" value="1"/>
</dbReference>
<keyword evidence="3" id="KW-0433">Leucine-rich repeat</keyword>
<proteinExistence type="predicted"/>
<evidence type="ECO:0000256" key="3">
    <source>
        <dbReference type="ARBA" id="ARBA00022614"/>
    </source>
</evidence>
<evidence type="ECO:0000313" key="5">
    <source>
        <dbReference type="EMBL" id="ELT95722.1"/>
    </source>
</evidence>
<keyword evidence="7" id="KW-1185">Reference proteome</keyword>
<dbReference type="HOGENOM" id="CLU_1840087_0_0_1"/>
<dbReference type="EnsemblMetazoa" id="CapteT135124">
    <property type="protein sequence ID" value="CapteP135124"/>
    <property type="gene ID" value="CapteG135124"/>
</dbReference>
<name>R7TQ80_CAPTE</name>
<sequence>INFLYDFAQKTIALKVVHHPRLSLISGPVDFSSFRNITSLELKRVPISLLHGLQRVRHNLQTLIISRSSFHLNELFESCGADSSQSHAWPNLKRLFLPFNGISSLDSSLRLLPVLEVMDLSHNALTELPDEFEASVSPTE</sequence>
<dbReference type="InterPro" id="IPR001611">
    <property type="entry name" value="Leu-rich_rpt"/>
</dbReference>
<dbReference type="STRING" id="283909.R7TQ80"/>
<evidence type="ECO:0000256" key="1">
    <source>
        <dbReference type="ARBA" id="ARBA00004496"/>
    </source>
</evidence>
<dbReference type="AlphaFoldDB" id="R7TQ80"/>
<reference evidence="6" key="3">
    <citation type="submission" date="2015-06" db="UniProtKB">
        <authorList>
            <consortium name="EnsemblMetazoa"/>
        </authorList>
    </citation>
    <scope>IDENTIFICATION</scope>
</reference>
<dbReference type="GO" id="GO:0008104">
    <property type="term" value="P:intracellular protein localization"/>
    <property type="evidence" value="ECO:0007669"/>
    <property type="project" value="TreeGrafter"/>
</dbReference>
<protein>
    <recommendedName>
        <fullName evidence="8">Toll-like receptor 2</fullName>
    </recommendedName>
</protein>
<dbReference type="Gene3D" id="3.80.10.10">
    <property type="entry name" value="Ribonuclease Inhibitor"/>
    <property type="match status" value="1"/>
</dbReference>
<comment type="subcellular location">
    <subcellularLocation>
        <location evidence="1">Cytoplasm</location>
    </subcellularLocation>
</comment>
<dbReference type="EMBL" id="AMQN01011705">
    <property type="status" value="NOT_ANNOTATED_CDS"/>
    <property type="molecule type" value="Genomic_DNA"/>
</dbReference>
<evidence type="ECO:0000313" key="7">
    <source>
        <dbReference type="Proteomes" id="UP000014760"/>
    </source>
</evidence>
<keyword evidence="4" id="KW-0677">Repeat</keyword>
<reference evidence="5 7" key="2">
    <citation type="journal article" date="2013" name="Nature">
        <title>Insights into bilaterian evolution from three spiralian genomes.</title>
        <authorList>
            <person name="Simakov O."/>
            <person name="Marletaz F."/>
            <person name="Cho S.J."/>
            <person name="Edsinger-Gonzales E."/>
            <person name="Havlak P."/>
            <person name="Hellsten U."/>
            <person name="Kuo D.H."/>
            <person name="Larsson T."/>
            <person name="Lv J."/>
            <person name="Arendt D."/>
            <person name="Savage R."/>
            <person name="Osoegawa K."/>
            <person name="de Jong P."/>
            <person name="Grimwood J."/>
            <person name="Chapman J.A."/>
            <person name="Shapiro H."/>
            <person name="Aerts A."/>
            <person name="Otillar R.P."/>
            <person name="Terry A.Y."/>
            <person name="Boore J.L."/>
            <person name="Grigoriev I.V."/>
            <person name="Lindberg D.R."/>
            <person name="Seaver E.C."/>
            <person name="Weisblat D.A."/>
            <person name="Putnam N.H."/>
            <person name="Rokhsar D.S."/>
        </authorList>
    </citation>
    <scope>NUCLEOTIDE SEQUENCE</scope>
    <source>
        <strain evidence="5 7">I ESC-2004</strain>
    </source>
</reference>
<dbReference type="PANTHER" id="PTHR15454:SF69">
    <property type="entry name" value="SERINE_THREONINE-PROTEIN KINASE 11-INTERACTING PROTEIN"/>
    <property type="match status" value="1"/>
</dbReference>
<reference evidence="7" key="1">
    <citation type="submission" date="2012-12" db="EMBL/GenBank/DDBJ databases">
        <authorList>
            <person name="Hellsten U."/>
            <person name="Grimwood J."/>
            <person name="Chapman J.A."/>
            <person name="Shapiro H."/>
            <person name="Aerts A."/>
            <person name="Otillar R.P."/>
            <person name="Terry A.Y."/>
            <person name="Boore J.L."/>
            <person name="Simakov O."/>
            <person name="Marletaz F."/>
            <person name="Cho S.-J."/>
            <person name="Edsinger-Gonzales E."/>
            <person name="Havlak P."/>
            <person name="Kuo D.-H."/>
            <person name="Larsson T."/>
            <person name="Lv J."/>
            <person name="Arendt D."/>
            <person name="Savage R."/>
            <person name="Osoegawa K."/>
            <person name="de Jong P."/>
            <person name="Lindberg D.R."/>
            <person name="Seaver E.C."/>
            <person name="Weisblat D.A."/>
            <person name="Putnam N.H."/>
            <person name="Grigoriev I.V."/>
            <person name="Rokhsar D.S."/>
        </authorList>
    </citation>
    <scope>NUCLEOTIDE SEQUENCE</scope>
    <source>
        <strain evidence="7">I ESC-2004</strain>
    </source>
</reference>
<evidence type="ECO:0000313" key="6">
    <source>
        <dbReference type="EnsemblMetazoa" id="CapteP135124"/>
    </source>
</evidence>